<dbReference type="InterPro" id="IPR004868">
    <property type="entry name" value="DNA-dir_DNA_pol_B_mt/vir"/>
</dbReference>
<evidence type="ECO:0000313" key="10">
    <source>
        <dbReference type="Proteomes" id="UP000095281"/>
    </source>
</evidence>
<dbReference type="GO" id="GO:0006260">
    <property type="term" value="P:DNA replication"/>
    <property type="evidence" value="ECO:0007669"/>
    <property type="project" value="UniProtKB-KW"/>
</dbReference>
<evidence type="ECO:0000259" key="9">
    <source>
        <dbReference type="Pfam" id="PF03175"/>
    </source>
</evidence>
<dbReference type="SUPFAM" id="SSF56672">
    <property type="entry name" value="DNA/RNA polymerases"/>
    <property type="match status" value="1"/>
</dbReference>
<keyword evidence="3" id="KW-0808">Transferase</keyword>
<name>A0A1I8C264_MELHA</name>
<evidence type="ECO:0000256" key="5">
    <source>
        <dbReference type="ARBA" id="ARBA00022705"/>
    </source>
</evidence>
<evidence type="ECO:0000256" key="3">
    <source>
        <dbReference type="ARBA" id="ARBA00022679"/>
    </source>
</evidence>
<dbReference type="OMA" id="YSKELGH"/>
<evidence type="ECO:0000256" key="6">
    <source>
        <dbReference type="ARBA" id="ARBA00022932"/>
    </source>
</evidence>
<evidence type="ECO:0000256" key="4">
    <source>
        <dbReference type="ARBA" id="ARBA00022695"/>
    </source>
</evidence>
<keyword evidence="7" id="KW-0238">DNA-binding</keyword>
<proteinExistence type="inferred from homology"/>
<organism evidence="10 11">
    <name type="scientific">Meloidogyne hapla</name>
    <name type="common">Root-knot nematode worm</name>
    <dbReference type="NCBI Taxonomy" id="6305"/>
    <lineage>
        <taxon>Eukaryota</taxon>
        <taxon>Metazoa</taxon>
        <taxon>Ecdysozoa</taxon>
        <taxon>Nematoda</taxon>
        <taxon>Chromadorea</taxon>
        <taxon>Rhabditida</taxon>
        <taxon>Tylenchina</taxon>
        <taxon>Tylenchomorpha</taxon>
        <taxon>Tylenchoidea</taxon>
        <taxon>Meloidogynidae</taxon>
        <taxon>Meloidogyninae</taxon>
        <taxon>Meloidogyne</taxon>
    </lineage>
</organism>
<evidence type="ECO:0000313" key="11">
    <source>
        <dbReference type="WBParaSite" id="MhA1_Contig965.frz3.gene5"/>
    </source>
</evidence>
<dbReference type="Pfam" id="PF03175">
    <property type="entry name" value="DNA_pol_B_2"/>
    <property type="match status" value="1"/>
</dbReference>
<comment type="catalytic activity">
    <reaction evidence="8">
        <text>DNA(n) + a 2'-deoxyribonucleoside 5'-triphosphate = DNA(n+1) + diphosphate</text>
        <dbReference type="Rhea" id="RHEA:22508"/>
        <dbReference type="Rhea" id="RHEA-COMP:17339"/>
        <dbReference type="Rhea" id="RHEA-COMP:17340"/>
        <dbReference type="ChEBI" id="CHEBI:33019"/>
        <dbReference type="ChEBI" id="CHEBI:61560"/>
        <dbReference type="ChEBI" id="CHEBI:173112"/>
        <dbReference type="EC" id="2.7.7.7"/>
    </reaction>
</comment>
<evidence type="ECO:0000256" key="7">
    <source>
        <dbReference type="ARBA" id="ARBA00023125"/>
    </source>
</evidence>
<dbReference type="Proteomes" id="UP000095281">
    <property type="component" value="Unplaced"/>
</dbReference>
<evidence type="ECO:0000256" key="1">
    <source>
        <dbReference type="ARBA" id="ARBA00005755"/>
    </source>
</evidence>
<sequence>MNERRKHIKEAGMRPLMVWECKFRKQLEEDVDMALFFNELPDIGPLFPRDAFHGGRTGPQSLKCDLEEVDIAETYEITCYDVVSLYPAEKKQKIGHPEVIQLNKAVDWRRPEQLQPYRGIFKLFIIPPDDLYLPVIPERINGKLIFHLCHQCAIEAPSGLSWRLEQKYSKELGHDLCTHDEKKRGYVATVCTVELELALKKGYRATWIYSVYHWDKWTDKLLRPYVQDMMKLKIQASGWPSAVLDPTNPVNEENLKQEFLTRNQQKYGIILDKDKIARNEGMRYMAKSCNNSLFVYFDI</sequence>
<reference evidence="11" key="1">
    <citation type="submission" date="2016-11" db="UniProtKB">
        <authorList>
            <consortium name="WormBaseParasite"/>
        </authorList>
    </citation>
    <scope>IDENTIFICATION</scope>
</reference>
<dbReference type="PANTHER" id="PTHR33568:SF3">
    <property type="entry name" value="DNA-DIRECTED DNA POLYMERASE"/>
    <property type="match status" value="1"/>
</dbReference>
<evidence type="ECO:0000256" key="8">
    <source>
        <dbReference type="ARBA" id="ARBA00049244"/>
    </source>
</evidence>
<keyword evidence="6" id="KW-0239">DNA-directed DNA polymerase</keyword>
<dbReference type="InterPro" id="IPR043502">
    <property type="entry name" value="DNA/RNA_pol_sf"/>
</dbReference>
<accession>A0A1I8C264</accession>
<dbReference type="GO" id="GO:0000166">
    <property type="term" value="F:nucleotide binding"/>
    <property type="evidence" value="ECO:0007669"/>
    <property type="project" value="InterPro"/>
</dbReference>
<evidence type="ECO:0000256" key="2">
    <source>
        <dbReference type="ARBA" id="ARBA00012417"/>
    </source>
</evidence>
<feature type="domain" description="DNA-directed DNA polymerase family B mitochondria/virus" evidence="9">
    <location>
        <begin position="73"/>
        <end position="237"/>
    </location>
</feature>
<dbReference type="EC" id="2.7.7.7" evidence="2"/>
<keyword evidence="5" id="KW-0235">DNA replication</keyword>
<protein>
    <recommendedName>
        <fullName evidence="2">DNA-directed DNA polymerase</fullName>
        <ecNumber evidence="2">2.7.7.7</ecNumber>
    </recommendedName>
</protein>
<dbReference type="WBParaSite" id="MhA1_Contig965.frz3.gene5">
    <property type="protein sequence ID" value="MhA1_Contig965.frz3.gene5"/>
    <property type="gene ID" value="MhA1_Contig965.frz3.gene5"/>
</dbReference>
<keyword evidence="10" id="KW-1185">Reference proteome</keyword>
<comment type="similarity">
    <text evidence="1">Belongs to the DNA polymerase type-B family.</text>
</comment>
<dbReference type="AlphaFoldDB" id="A0A1I8C264"/>
<keyword evidence="4" id="KW-0548">Nucleotidyltransferase</keyword>
<dbReference type="GO" id="GO:0003677">
    <property type="term" value="F:DNA binding"/>
    <property type="evidence" value="ECO:0007669"/>
    <property type="project" value="UniProtKB-KW"/>
</dbReference>
<dbReference type="PANTHER" id="PTHR33568">
    <property type="entry name" value="DNA POLYMERASE"/>
    <property type="match status" value="1"/>
</dbReference>
<dbReference type="GO" id="GO:0003887">
    <property type="term" value="F:DNA-directed DNA polymerase activity"/>
    <property type="evidence" value="ECO:0007669"/>
    <property type="project" value="UniProtKB-KW"/>
</dbReference>